<dbReference type="SUPFAM" id="SSF51735">
    <property type="entry name" value="NAD(P)-binding Rossmann-fold domains"/>
    <property type="match status" value="1"/>
</dbReference>
<dbReference type="EMBL" id="AYYI01000023">
    <property type="protein sequence ID" value="KRM98843.1"/>
    <property type="molecule type" value="Genomic_DNA"/>
</dbReference>
<gene>
    <name evidence="3" type="ORF">FC24_GL000797</name>
</gene>
<proteinExistence type="inferred from homology"/>
<keyword evidence="4" id="KW-1185">Reference proteome</keyword>
<dbReference type="InterPro" id="IPR020904">
    <property type="entry name" value="Sc_DH/Rdtase_CS"/>
</dbReference>
<comment type="caution">
    <text evidence="3">The sequence shown here is derived from an EMBL/GenBank/DDBJ whole genome shotgun (WGS) entry which is preliminary data.</text>
</comment>
<name>A0A0R2DEA6_9LACO</name>
<protein>
    <submittedName>
        <fullName evidence="3">Oxidoreductase</fullName>
    </submittedName>
</protein>
<dbReference type="STRING" id="1423796.FC24_GL000797"/>
<dbReference type="PATRIC" id="fig|1423796.3.peg.815"/>
<evidence type="ECO:0000313" key="4">
    <source>
        <dbReference type="Proteomes" id="UP000051638"/>
    </source>
</evidence>
<dbReference type="FunFam" id="3.40.50.720:FF:000084">
    <property type="entry name" value="Short-chain dehydrogenase reductase"/>
    <property type="match status" value="1"/>
</dbReference>
<dbReference type="GO" id="GO:0008206">
    <property type="term" value="P:bile acid metabolic process"/>
    <property type="evidence" value="ECO:0007669"/>
    <property type="project" value="UniProtKB-ARBA"/>
</dbReference>
<sequence length="288" mass="31174">MKGGFKMTQRRPKEDYLMADQRANVSPKPEIEHPTYHAAGKLKGKVAIITGGDSGIGAAVALLYAREGADVVIVHYESAQDAQTVQQKITALGQQALVCQGDVGNPEFAADVVQKTLQQFGQIDILVNNAGEQHVQEKIGDISDQQFGRTFQTNLFGQFYLTKAVVPHLSEYGTIINTASITAFQGNPLLMDYSATKGAIIAWTRALSQNTEILERHIRVNAVAPGPIWTPLIPATFPKEKLESWGETPLGRAGKAYEVAPSYVFLAAVDSSFITGQTIHVNGGDYTS</sequence>
<accession>A0A0R2DEA6</accession>
<dbReference type="PANTHER" id="PTHR48107:SF16">
    <property type="entry name" value="NADPH-DEPENDENT ALDEHYDE REDUCTASE 1, CHLOROPLASTIC"/>
    <property type="match status" value="1"/>
</dbReference>
<dbReference type="Pfam" id="PF13561">
    <property type="entry name" value="adh_short_C2"/>
    <property type="match status" value="1"/>
</dbReference>
<dbReference type="PROSITE" id="PS00061">
    <property type="entry name" value="ADH_SHORT"/>
    <property type="match status" value="1"/>
</dbReference>
<evidence type="ECO:0000256" key="2">
    <source>
        <dbReference type="ARBA" id="ARBA00023002"/>
    </source>
</evidence>
<dbReference type="GO" id="GO:0016614">
    <property type="term" value="F:oxidoreductase activity, acting on CH-OH group of donors"/>
    <property type="evidence" value="ECO:0007669"/>
    <property type="project" value="UniProtKB-ARBA"/>
</dbReference>
<dbReference type="Gene3D" id="3.40.50.720">
    <property type="entry name" value="NAD(P)-binding Rossmann-like Domain"/>
    <property type="match status" value="1"/>
</dbReference>
<dbReference type="PRINTS" id="PR00080">
    <property type="entry name" value="SDRFAMILY"/>
</dbReference>
<keyword evidence="2" id="KW-0560">Oxidoreductase</keyword>
<dbReference type="Proteomes" id="UP000051638">
    <property type="component" value="Unassembled WGS sequence"/>
</dbReference>
<comment type="similarity">
    <text evidence="1">Belongs to the short-chain dehydrogenases/reductases (SDR) family.</text>
</comment>
<evidence type="ECO:0000256" key="1">
    <source>
        <dbReference type="ARBA" id="ARBA00006484"/>
    </source>
</evidence>
<organism evidence="3 4">
    <name type="scientific">Loigolactobacillus rennini DSM 20253</name>
    <dbReference type="NCBI Taxonomy" id="1423796"/>
    <lineage>
        <taxon>Bacteria</taxon>
        <taxon>Bacillati</taxon>
        <taxon>Bacillota</taxon>
        <taxon>Bacilli</taxon>
        <taxon>Lactobacillales</taxon>
        <taxon>Lactobacillaceae</taxon>
        <taxon>Loigolactobacillus</taxon>
    </lineage>
</organism>
<evidence type="ECO:0000313" key="3">
    <source>
        <dbReference type="EMBL" id="KRM98843.1"/>
    </source>
</evidence>
<dbReference type="PANTHER" id="PTHR48107">
    <property type="entry name" value="NADPH-DEPENDENT ALDEHYDE REDUCTASE-LIKE PROTEIN, CHLOROPLASTIC-RELATED"/>
    <property type="match status" value="1"/>
</dbReference>
<dbReference type="PRINTS" id="PR00081">
    <property type="entry name" value="GDHRDH"/>
</dbReference>
<dbReference type="InterPro" id="IPR036291">
    <property type="entry name" value="NAD(P)-bd_dom_sf"/>
</dbReference>
<reference evidence="3 4" key="1">
    <citation type="journal article" date="2015" name="Genome Announc.">
        <title>Expanding the biotechnology potential of lactobacilli through comparative genomics of 213 strains and associated genera.</title>
        <authorList>
            <person name="Sun Z."/>
            <person name="Harris H.M."/>
            <person name="McCann A."/>
            <person name="Guo C."/>
            <person name="Argimon S."/>
            <person name="Zhang W."/>
            <person name="Yang X."/>
            <person name="Jeffery I.B."/>
            <person name="Cooney J.C."/>
            <person name="Kagawa T.F."/>
            <person name="Liu W."/>
            <person name="Song Y."/>
            <person name="Salvetti E."/>
            <person name="Wrobel A."/>
            <person name="Rasinkangas P."/>
            <person name="Parkhill J."/>
            <person name="Rea M.C."/>
            <person name="O'Sullivan O."/>
            <person name="Ritari J."/>
            <person name="Douillard F.P."/>
            <person name="Paul Ross R."/>
            <person name="Yang R."/>
            <person name="Briner A.E."/>
            <person name="Felis G.E."/>
            <person name="de Vos W.M."/>
            <person name="Barrangou R."/>
            <person name="Klaenhammer T.R."/>
            <person name="Caufield P.W."/>
            <person name="Cui Y."/>
            <person name="Zhang H."/>
            <person name="O'Toole P.W."/>
        </authorList>
    </citation>
    <scope>NUCLEOTIDE SEQUENCE [LARGE SCALE GENOMIC DNA]</scope>
    <source>
        <strain evidence="3 4">DSM 20253</strain>
    </source>
</reference>
<dbReference type="InterPro" id="IPR002347">
    <property type="entry name" value="SDR_fam"/>
</dbReference>
<dbReference type="AlphaFoldDB" id="A0A0R2DEA6"/>